<dbReference type="AlphaFoldDB" id="A0A412G6G3"/>
<dbReference type="Gene3D" id="3.10.25.10">
    <property type="entry name" value="Formyl transferase, C-terminal domain"/>
    <property type="match status" value="1"/>
</dbReference>
<dbReference type="SUPFAM" id="SSF50486">
    <property type="entry name" value="FMT C-terminal domain-like"/>
    <property type="match status" value="1"/>
</dbReference>
<dbReference type="GO" id="GO:0004479">
    <property type="term" value="F:methionyl-tRNA formyltransferase activity"/>
    <property type="evidence" value="ECO:0007669"/>
    <property type="project" value="UniProtKB-UniRule"/>
</dbReference>
<dbReference type="CDD" id="cd08646">
    <property type="entry name" value="FMT_core_Met-tRNA-FMT_N"/>
    <property type="match status" value="1"/>
</dbReference>
<evidence type="ECO:0000259" key="9">
    <source>
        <dbReference type="Pfam" id="PF00551"/>
    </source>
</evidence>
<dbReference type="EMBL" id="QRUP01000001">
    <property type="protein sequence ID" value="RGR76839.1"/>
    <property type="molecule type" value="Genomic_DNA"/>
</dbReference>
<comment type="similarity">
    <text evidence="2 8">Belongs to the Fmt family.</text>
</comment>
<dbReference type="SUPFAM" id="SSF53328">
    <property type="entry name" value="Formyltransferase"/>
    <property type="match status" value="1"/>
</dbReference>
<dbReference type="HAMAP" id="MF_00182">
    <property type="entry name" value="Formyl_trans"/>
    <property type="match status" value="1"/>
</dbReference>
<dbReference type="EC" id="2.1.2.9" evidence="3 8"/>
<evidence type="ECO:0000313" key="11">
    <source>
        <dbReference type="EMBL" id="RGR76839.1"/>
    </source>
</evidence>
<feature type="domain" description="Formyl transferase C-terminal" evidence="10">
    <location>
        <begin position="197"/>
        <end position="294"/>
    </location>
</feature>
<dbReference type="Gene3D" id="3.40.50.170">
    <property type="entry name" value="Formyl transferase, N-terminal domain"/>
    <property type="match status" value="1"/>
</dbReference>
<accession>A0A412G6G3</accession>
<evidence type="ECO:0000256" key="8">
    <source>
        <dbReference type="HAMAP-Rule" id="MF_00182"/>
    </source>
</evidence>
<evidence type="ECO:0000256" key="7">
    <source>
        <dbReference type="ARBA" id="ARBA00048558"/>
    </source>
</evidence>
<dbReference type="PANTHER" id="PTHR11138:SF5">
    <property type="entry name" value="METHIONYL-TRNA FORMYLTRANSFERASE, MITOCHONDRIAL"/>
    <property type="match status" value="1"/>
</dbReference>
<dbReference type="InterPro" id="IPR001555">
    <property type="entry name" value="GART_AS"/>
</dbReference>
<comment type="function">
    <text evidence="1 8">Attaches a formyl group to the free amino group of methionyl-tRNA(fMet). The formyl group appears to play a dual role in the initiator identity of N-formylmethionyl-tRNA by promoting its recognition by IF2 and preventing the misappropriation of this tRNA by the elongation apparatus.</text>
</comment>
<dbReference type="InterPro" id="IPR041711">
    <property type="entry name" value="Met-tRNA-FMT_N"/>
</dbReference>
<evidence type="ECO:0000256" key="1">
    <source>
        <dbReference type="ARBA" id="ARBA00002606"/>
    </source>
</evidence>
<sequence length="310" mass="33993">MGTPDFACGILQALTELPFVELVGVVSQPDKKVGRQQKLQPTPVHALAQQLALPVLQPEKIRTEYAEVLALNPELIVTCAYGQMVPEAVLNAPKYGCINVHASLLPKYRGGSPIHTAIIQGETESGVTIMQMVKKMDAGDMLAVKKVAIEAEDTTEVLHDKLMAAGAVLLKECLLDYIEGRITPIPQDEAQVSFAWNITKEQERIDFSKSGWQIYNQIRGLISWPVGYGVIAGQKMKFWGVRYREEKSGKPSGTILGFDETGMQVAAGEGMLIVTELQMEGKKRVSARDFYNGKGKQLIGCQFEALADSQ</sequence>
<reference evidence="11 12" key="1">
    <citation type="submission" date="2018-08" db="EMBL/GenBank/DDBJ databases">
        <title>A genome reference for cultivated species of the human gut microbiota.</title>
        <authorList>
            <person name="Zou Y."/>
            <person name="Xue W."/>
            <person name="Luo G."/>
        </authorList>
    </citation>
    <scope>NUCLEOTIDE SEQUENCE [LARGE SCALE GENOMIC DNA]</scope>
    <source>
        <strain evidence="11 12">AF24-29</strain>
    </source>
</reference>
<dbReference type="InterPro" id="IPR037022">
    <property type="entry name" value="Formyl_trans_C_sf"/>
</dbReference>
<feature type="domain" description="Formyl transferase N-terminal" evidence="9">
    <location>
        <begin position="12"/>
        <end position="169"/>
    </location>
</feature>
<comment type="catalytic activity">
    <reaction evidence="7 8">
        <text>L-methionyl-tRNA(fMet) + (6R)-10-formyltetrahydrofolate = N-formyl-L-methionyl-tRNA(fMet) + (6S)-5,6,7,8-tetrahydrofolate + H(+)</text>
        <dbReference type="Rhea" id="RHEA:24380"/>
        <dbReference type="Rhea" id="RHEA-COMP:9952"/>
        <dbReference type="Rhea" id="RHEA-COMP:9953"/>
        <dbReference type="ChEBI" id="CHEBI:15378"/>
        <dbReference type="ChEBI" id="CHEBI:57453"/>
        <dbReference type="ChEBI" id="CHEBI:78530"/>
        <dbReference type="ChEBI" id="CHEBI:78844"/>
        <dbReference type="ChEBI" id="CHEBI:195366"/>
        <dbReference type="EC" id="2.1.2.9"/>
    </reaction>
</comment>
<dbReference type="InterPro" id="IPR011034">
    <property type="entry name" value="Formyl_transferase-like_C_sf"/>
</dbReference>
<evidence type="ECO:0000256" key="3">
    <source>
        <dbReference type="ARBA" id="ARBA00012261"/>
    </source>
</evidence>
<dbReference type="GO" id="GO:0005829">
    <property type="term" value="C:cytosol"/>
    <property type="evidence" value="ECO:0007669"/>
    <property type="project" value="TreeGrafter"/>
</dbReference>
<dbReference type="NCBIfam" id="TIGR00460">
    <property type="entry name" value="fmt"/>
    <property type="match status" value="1"/>
</dbReference>
<dbReference type="InterPro" id="IPR005793">
    <property type="entry name" value="Formyl_trans_C"/>
</dbReference>
<evidence type="ECO:0000313" key="12">
    <source>
        <dbReference type="Proteomes" id="UP000284178"/>
    </source>
</evidence>
<keyword evidence="5 8" id="KW-0808">Transferase</keyword>
<gene>
    <name evidence="8" type="primary">fmt</name>
    <name evidence="11" type="ORF">DWY25_00680</name>
</gene>
<dbReference type="PROSITE" id="PS00373">
    <property type="entry name" value="GART"/>
    <property type="match status" value="1"/>
</dbReference>
<feature type="binding site" evidence="8">
    <location>
        <begin position="103"/>
        <end position="106"/>
    </location>
    <ligand>
        <name>(6S)-5,6,7,8-tetrahydrofolate</name>
        <dbReference type="ChEBI" id="CHEBI:57453"/>
    </ligand>
</feature>
<organism evidence="11 12">
    <name type="scientific">Holdemania filiformis</name>
    <dbReference type="NCBI Taxonomy" id="61171"/>
    <lineage>
        <taxon>Bacteria</taxon>
        <taxon>Bacillati</taxon>
        <taxon>Bacillota</taxon>
        <taxon>Erysipelotrichia</taxon>
        <taxon>Erysipelotrichales</taxon>
        <taxon>Erysipelotrichaceae</taxon>
        <taxon>Holdemania</taxon>
    </lineage>
</organism>
<protein>
    <recommendedName>
        <fullName evidence="4 8">Methionyl-tRNA formyltransferase</fullName>
        <ecNumber evidence="3 8">2.1.2.9</ecNumber>
    </recommendedName>
</protein>
<evidence type="ECO:0000256" key="2">
    <source>
        <dbReference type="ARBA" id="ARBA00010699"/>
    </source>
</evidence>
<dbReference type="Pfam" id="PF00551">
    <property type="entry name" value="Formyl_trans_N"/>
    <property type="match status" value="1"/>
</dbReference>
<evidence type="ECO:0000256" key="6">
    <source>
        <dbReference type="ARBA" id="ARBA00022917"/>
    </source>
</evidence>
<dbReference type="InterPro" id="IPR002376">
    <property type="entry name" value="Formyl_transf_N"/>
</dbReference>
<keyword evidence="12" id="KW-1185">Reference proteome</keyword>
<name>A0A412G6G3_9FIRM</name>
<dbReference type="InterPro" id="IPR036477">
    <property type="entry name" value="Formyl_transf_N_sf"/>
</dbReference>
<dbReference type="CDD" id="cd08704">
    <property type="entry name" value="Met_tRNA_FMT_C"/>
    <property type="match status" value="1"/>
</dbReference>
<evidence type="ECO:0000256" key="4">
    <source>
        <dbReference type="ARBA" id="ARBA00016014"/>
    </source>
</evidence>
<evidence type="ECO:0000259" key="10">
    <source>
        <dbReference type="Pfam" id="PF02911"/>
    </source>
</evidence>
<proteinExistence type="inferred from homology"/>
<comment type="caution">
    <text evidence="11">The sequence shown here is derived from an EMBL/GenBank/DDBJ whole genome shotgun (WGS) entry which is preliminary data.</text>
</comment>
<dbReference type="Pfam" id="PF02911">
    <property type="entry name" value="Formyl_trans_C"/>
    <property type="match status" value="1"/>
</dbReference>
<dbReference type="InterPro" id="IPR005794">
    <property type="entry name" value="Fmt"/>
</dbReference>
<dbReference type="Proteomes" id="UP000284178">
    <property type="component" value="Unassembled WGS sequence"/>
</dbReference>
<dbReference type="PANTHER" id="PTHR11138">
    <property type="entry name" value="METHIONYL-TRNA FORMYLTRANSFERASE"/>
    <property type="match status" value="1"/>
</dbReference>
<keyword evidence="6 8" id="KW-0648">Protein biosynthesis</keyword>
<evidence type="ECO:0000256" key="5">
    <source>
        <dbReference type="ARBA" id="ARBA00022679"/>
    </source>
</evidence>
<dbReference type="InterPro" id="IPR044135">
    <property type="entry name" value="Met-tRNA-FMT_C"/>
</dbReference>